<organism evidence="12 13">
    <name type="scientific">Candidatus Doriopsillibacter californiensis</name>
    <dbReference type="NCBI Taxonomy" id="2970740"/>
    <lineage>
        <taxon>Bacteria</taxon>
        <taxon>Pseudomonadati</taxon>
        <taxon>Pseudomonadota</taxon>
        <taxon>Gammaproteobacteria</taxon>
        <taxon>Candidatus Tethybacterales</taxon>
        <taxon>Candidatus Persebacteraceae</taxon>
        <taxon>Candidatus Doriopsillibacter</taxon>
    </lineage>
</organism>
<evidence type="ECO:0000256" key="9">
    <source>
        <dbReference type="PROSITE-ProRule" id="PRU01091"/>
    </source>
</evidence>
<evidence type="ECO:0000256" key="4">
    <source>
        <dbReference type="ARBA" id="ARBA00023012"/>
    </source>
</evidence>
<evidence type="ECO:0000256" key="3">
    <source>
        <dbReference type="ARBA" id="ARBA00022553"/>
    </source>
</evidence>
<dbReference type="InterPro" id="IPR039420">
    <property type="entry name" value="WalR-like"/>
</dbReference>
<dbReference type="Proteomes" id="UP001168167">
    <property type="component" value="Unassembled WGS sequence"/>
</dbReference>
<name>A0ABT7QLL0_9GAMM</name>
<reference evidence="12" key="2">
    <citation type="journal article" date="2023" name="Microbiome">
        <title>Synthase-selected sorting approach identifies a beta-lactone synthase in a nudibranch symbiotic bacterium.</title>
        <authorList>
            <person name="Dzunkova M."/>
            <person name="La Clair J.J."/>
            <person name="Tyml T."/>
            <person name="Doud D."/>
            <person name="Schulz F."/>
            <person name="Piquer-Esteban S."/>
            <person name="Porcel Sanchis D."/>
            <person name="Osborn A."/>
            <person name="Robinson D."/>
            <person name="Louie K.B."/>
            <person name="Bowen B.P."/>
            <person name="Bowers R.M."/>
            <person name="Lee J."/>
            <person name="Arnau V."/>
            <person name="Diaz-Villanueva W."/>
            <person name="Stepanauskas R."/>
            <person name="Gosliner T."/>
            <person name="Date S.V."/>
            <person name="Northen T.R."/>
            <person name="Cheng J.F."/>
            <person name="Burkart M.D."/>
            <person name="Woyke T."/>
        </authorList>
    </citation>
    <scope>NUCLEOTIDE SEQUENCE</scope>
    <source>
        <strain evidence="12">Df01</strain>
    </source>
</reference>
<dbReference type="SUPFAM" id="SSF52172">
    <property type="entry name" value="CheY-like"/>
    <property type="match status" value="1"/>
</dbReference>
<dbReference type="PROSITE" id="PS50110">
    <property type="entry name" value="RESPONSE_REGULATORY"/>
    <property type="match status" value="1"/>
</dbReference>
<dbReference type="InterPro" id="IPR016032">
    <property type="entry name" value="Sig_transdc_resp-reg_C-effctor"/>
</dbReference>
<dbReference type="Gene3D" id="1.10.10.10">
    <property type="entry name" value="Winged helix-like DNA-binding domain superfamily/Winged helix DNA-binding domain"/>
    <property type="match status" value="1"/>
</dbReference>
<dbReference type="EMBL" id="JANQAO010000002">
    <property type="protein sequence ID" value="MDM5147612.1"/>
    <property type="molecule type" value="Genomic_DNA"/>
</dbReference>
<dbReference type="InterPro" id="IPR001789">
    <property type="entry name" value="Sig_transdc_resp-reg_receiver"/>
</dbReference>
<keyword evidence="5" id="KW-0805">Transcription regulation</keyword>
<dbReference type="PROSITE" id="PS51755">
    <property type="entry name" value="OMPR_PHOB"/>
    <property type="match status" value="1"/>
</dbReference>
<dbReference type="PANTHER" id="PTHR48111:SF39">
    <property type="entry name" value="TRANSCRIPTIONAL REGULATORY PROTEIN CPXR"/>
    <property type="match status" value="1"/>
</dbReference>
<proteinExistence type="predicted"/>
<evidence type="ECO:0000256" key="5">
    <source>
        <dbReference type="ARBA" id="ARBA00023015"/>
    </source>
</evidence>
<protein>
    <submittedName>
        <fullName evidence="12">Response regulator transcription factor</fullName>
    </submittedName>
</protein>
<dbReference type="Gene3D" id="6.10.250.690">
    <property type="match status" value="1"/>
</dbReference>
<evidence type="ECO:0000256" key="7">
    <source>
        <dbReference type="ARBA" id="ARBA00023163"/>
    </source>
</evidence>
<keyword evidence="7" id="KW-0804">Transcription</keyword>
<dbReference type="InterPro" id="IPR036388">
    <property type="entry name" value="WH-like_DNA-bd_sf"/>
</dbReference>
<evidence type="ECO:0000259" key="11">
    <source>
        <dbReference type="PROSITE" id="PS51755"/>
    </source>
</evidence>
<evidence type="ECO:0000259" key="10">
    <source>
        <dbReference type="PROSITE" id="PS50110"/>
    </source>
</evidence>
<evidence type="ECO:0000313" key="12">
    <source>
        <dbReference type="EMBL" id="MDM5147612.1"/>
    </source>
</evidence>
<feature type="modified residue" description="4-aspartylphosphate" evidence="8">
    <location>
        <position position="55"/>
    </location>
</feature>
<keyword evidence="2" id="KW-0963">Cytoplasm</keyword>
<dbReference type="Gene3D" id="3.40.50.2300">
    <property type="match status" value="1"/>
</dbReference>
<sequence length="237" mass="26534">MDEVNPLLLVDDDVGLGDLLSTYLGRFGFSLTVAQTPSEGLELLASGEYKGAIFDVMLPEMDGFELCKIARRKYPRLPIMMLTARGDMTDRVVGLEIGADDYLPKPFEPRELAARLTALLRRAVANTSTGDGEVLYFEGISVHLSARRVWLQGNKEIILTSIEFRVLSELVRRRPAVVHRDVLIEEIRGFERDVFDRSIDIAISRLRAKLHDTPQSPRFVQTVRSEGYAFIAPPASA</sequence>
<feature type="domain" description="OmpR/PhoB-type" evidence="11">
    <location>
        <begin position="132"/>
        <end position="232"/>
    </location>
</feature>
<feature type="domain" description="Response regulatory" evidence="10">
    <location>
        <begin position="6"/>
        <end position="120"/>
    </location>
</feature>
<dbReference type="Pfam" id="PF00486">
    <property type="entry name" value="Trans_reg_C"/>
    <property type="match status" value="1"/>
</dbReference>
<evidence type="ECO:0000256" key="1">
    <source>
        <dbReference type="ARBA" id="ARBA00004496"/>
    </source>
</evidence>
<dbReference type="InterPro" id="IPR011006">
    <property type="entry name" value="CheY-like_superfamily"/>
</dbReference>
<dbReference type="Pfam" id="PF00072">
    <property type="entry name" value="Response_reg"/>
    <property type="match status" value="1"/>
</dbReference>
<dbReference type="SUPFAM" id="SSF46894">
    <property type="entry name" value="C-terminal effector domain of the bipartite response regulators"/>
    <property type="match status" value="1"/>
</dbReference>
<keyword evidence="6 9" id="KW-0238">DNA-binding</keyword>
<evidence type="ECO:0000313" key="13">
    <source>
        <dbReference type="Proteomes" id="UP001168167"/>
    </source>
</evidence>
<reference evidence="12" key="1">
    <citation type="submission" date="2022-08" db="EMBL/GenBank/DDBJ databases">
        <authorList>
            <person name="Dzunkova M."/>
            <person name="La Clair J."/>
            <person name="Tyml T."/>
            <person name="Doud D."/>
            <person name="Schulz F."/>
            <person name="Piquer S."/>
            <person name="Porcel Sanchis D."/>
            <person name="Osborn A."/>
            <person name="Robinson D."/>
            <person name="Louie K.B."/>
            <person name="Bowen B.P."/>
            <person name="Bowers R."/>
            <person name="Lee J."/>
            <person name="Arnau Llombart V."/>
            <person name="Diaz Villanueva W."/>
            <person name="Gosliner T."/>
            <person name="Northen T."/>
            <person name="Cheng J.-F."/>
            <person name="Burkart M.D."/>
            <person name="Woyke T."/>
        </authorList>
    </citation>
    <scope>NUCLEOTIDE SEQUENCE</scope>
    <source>
        <strain evidence="12">Df01</strain>
    </source>
</reference>
<dbReference type="CDD" id="cd00383">
    <property type="entry name" value="trans_reg_C"/>
    <property type="match status" value="1"/>
</dbReference>
<evidence type="ECO:0000256" key="2">
    <source>
        <dbReference type="ARBA" id="ARBA00022490"/>
    </source>
</evidence>
<dbReference type="InterPro" id="IPR001867">
    <property type="entry name" value="OmpR/PhoB-type_DNA-bd"/>
</dbReference>
<keyword evidence="3 8" id="KW-0597">Phosphoprotein</keyword>
<dbReference type="SMART" id="SM00448">
    <property type="entry name" value="REC"/>
    <property type="match status" value="1"/>
</dbReference>
<feature type="DNA-binding region" description="OmpR/PhoB-type" evidence="9">
    <location>
        <begin position="132"/>
        <end position="232"/>
    </location>
</feature>
<keyword evidence="13" id="KW-1185">Reference proteome</keyword>
<dbReference type="SMART" id="SM00862">
    <property type="entry name" value="Trans_reg_C"/>
    <property type="match status" value="1"/>
</dbReference>
<gene>
    <name evidence="12" type="ORF">NQX30_04410</name>
</gene>
<comment type="subcellular location">
    <subcellularLocation>
        <location evidence="1">Cytoplasm</location>
    </subcellularLocation>
</comment>
<comment type="caution">
    <text evidence="12">The sequence shown here is derived from an EMBL/GenBank/DDBJ whole genome shotgun (WGS) entry which is preliminary data.</text>
</comment>
<evidence type="ECO:0000256" key="6">
    <source>
        <dbReference type="ARBA" id="ARBA00023125"/>
    </source>
</evidence>
<accession>A0ABT7QLL0</accession>
<dbReference type="PANTHER" id="PTHR48111">
    <property type="entry name" value="REGULATOR OF RPOS"/>
    <property type="match status" value="1"/>
</dbReference>
<evidence type="ECO:0000256" key="8">
    <source>
        <dbReference type="PROSITE-ProRule" id="PRU00169"/>
    </source>
</evidence>
<keyword evidence="4" id="KW-0902">Two-component regulatory system</keyword>